<dbReference type="EMBL" id="UINC01001814">
    <property type="protein sequence ID" value="SUZ89289.1"/>
    <property type="molecule type" value="Genomic_DNA"/>
</dbReference>
<sequence>MMTLAKSFGIQWLASAYGAIVSILLTFLFGRLLGPEVFGNYSYLLTLGSLYAIIQDGGFRTLIFRELTSPTFQQIKVSLVSLSLGHNILVTTTGVLILLALPLNDRFLLILAIISFGLVTTSTFFSSQLKGQGQFAEEAQWRVTTRTLGALSVLFFIFIFAPTIELILGGTIVGYGIALALRPRTCKLKVFFQKLDPVVYKSLASLLIIDIATLIYFKIDIVMLRHLGSGLEEIGYYAAGSRLIEGLIFMHLPFATVLFREMRTRASYPKKFTPYILKLFLLGSSSPIIIVPIGWFFSKEILRICYGTDFIGAFPLLNLLLISFFIMIPNLVLTQATLAIDREYFYAKITCVAAVTNICLNLYLIPAMGAKGAAIGTISTEVLLLLLIGSGILSWRRKVILEQ</sequence>
<evidence type="ECO:0000256" key="2">
    <source>
        <dbReference type="ARBA" id="ARBA00022692"/>
    </source>
</evidence>
<name>A0A381REH8_9ZZZZ</name>
<organism evidence="6">
    <name type="scientific">marine metagenome</name>
    <dbReference type="NCBI Taxonomy" id="408172"/>
    <lineage>
        <taxon>unclassified sequences</taxon>
        <taxon>metagenomes</taxon>
        <taxon>ecological metagenomes</taxon>
    </lineage>
</organism>
<feature type="transmembrane region" description="Helical" evidence="5">
    <location>
        <begin position="148"/>
        <end position="178"/>
    </location>
</feature>
<keyword evidence="3 5" id="KW-1133">Transmembrane helix</keyword>
<feature type="transmembrane region" description="Helical" evidence="5">
    <location>
        <begin position="79"/>
        <end position="101"/>
    </location>
</feature>
<proteinExistence type="predicted"/>
<dbReference type="PANTHER" id="PTHR43424">
    <property type="entry name" value="LOCUS PUTATIVE PROTEIN 1-RELATED"/>
    <property type="match status" value="1"/>
</dbReference>
<feature type="transmembrane region" description="Helical" evidence="5">
    <location>
        <begin position="372"/>
        <end position="395"/>
    </location>
</feature>
<evidence type="ECO:0000256" key="3">
    <source>
        <dbReference type="ARBA" id="ARBA00022989"/>
    </source>
</evidence>
<accession>A0A381REH8</accession>
<dbReference type="GO" id="GO:0016020">
    <property type="term" value="C:membrane"/>
    <property type="evidence" value="ECO:0007669"/>
    <property type="project" value="UniProtKB-SubCell"/>
</dbReference>
<feature type="transmembrane region" description="Helical" evidence="5">
    <location>
        <begin position="345"/>
        <end position="366"/>
    </location>
</feature>
<evidence type="ECO:0000313" key="6">
    <source>
        <dbReference type="EMBL" id="SUZ89289.1"/>
    </source>
</evidence>
<feature type="transmembrane region" description="Helical" evidence="5">
    <location>
        <begin position="107"/>
        <end position="127"/>
    </location>
</feature>
<dbReference type="AlphaFoldDB" id="A0A381REH8"/>
<dbReference type="InterPro" id="IPR052556">
    <property type="entry name" value="PolySynth_Transporter"/>
</dbReference>
<protein>
    <submittedName>
        <fullName evidence="6">Uncharacterized protein</fullName>
    </submittedName>
</protein>
<evidence type="ECO:0000256" key="4">
    <source>
        <dbReference type="ARBA" id="ARBA00023136"/>
    </source>
</evidence>
<keyword evidence="2 5" id="KW-0812">Transmembrane</keyword>
<reference evidence="6" key="1">
    <citation type="submission" date="2018-05" db="EMBL/GenBank/DDBJ databases">
        <authorList>
            <person name="Lanie J.A."/>
            <person name="Ng W.-L."/>
            <person name="Kazmierczak K.M."/>
            <person name="Andrzejewski T.M."/>
            <person name="Davidsen T.M."/>
            <person name="Wayne K.J."/>
            <person name="Tettelin H."/>
            <person name="Glass J.I."/>
            <person name="Rusch D."/>
            <person name="Podicherti R."/>
            <person name="Tsui H.-C.T."/>
            <person name="Winkler M.E."/>
        </authorList>
    </citation>
    <scope>NUCLEOTIDE SEQUENCE</scope>
</reference>
<dbReference type="PANTHER" id="PTHR43424:SF1">
    <property type="entry name" value="LOCUS PUTATIVE PROTEIN 1-RELATED"/>
    <property type="match status" value="1"/>
</dbReference>
<comment type="subcellular location">
    <subcellularLocation>
        <location evidence="1">Membrane</location>
        <topology evidence="1">Multi-pass membrane protein</topology>
    </subcellularLocation>
</comment>
<keyword evidence="4 5" id="KW-0472">Membrane</keyword>
<feature type="transmembrane region" description="Helical" evidence="5">
    <location>
        <begin position="12"/>
        <end position="29"/>
    </location>
</feature>
<dbReference type="Pfam" id="PF01943">
    <property type="entry name" value="Polysacc_synt"/>
    <property type="match status" value="1"/>
</dbReference>
<feature type="transmembrane region" description="Helical" evidence="5">
    <location>
        <begin position="275"/>
        <end position="298"/>
    </location>
</feature>
<gene>
    <name evidence="6" type="ORF">METZ01_LOCUS42143</name>
</gene>
<evidence type="ECO:0000256" key="1">
    <source>
        <dbReference type="ARBA" id="ARBA00004141"/>
    </source>
</evidence>
<feature type="transmembrane region" description="Helical" evidence="5">
    <location>
        <begin position="310"/>
        <end position="333"/>
    </location>
</feature>
<feature type="transmembrane region" description="Helical" evidence="5">
    <location>
        <begin position="198"/>
        <end position="217"/>
    </location>
</feature>
<dbReference type="InterPro" id="IPR002797">
    <property type="entry name" value="Polysacc_synth"/>
</dbReference>
<feature type="transmembrane region" description="Helical" evidence="5">
    <location>
        <begin position="41"/>
        <end position="59"/>
    </location>
</feature>
<evidence type="ECO:0000256" key="5">
    <source>
        <dbReference type="SAM" id="Phobius"/>
    </source>
</evidence>